<organism evidence="1">
    <name type="scientific">hydrothermal vent metagenome</name>
    <dbReference type="NCBI Taxonomy" id="652676"/>
    <lineage>
        <taxon>unclassified sequences</taxon>
        <taxon>metagenomes</taxon>
        <taxon>ecological metagenomes</taxon>
    </lineage>
</organism>
<dbReference type="AlphaFoldDB" id="A0A3B1AE89"/>
<dbReference type="PIRSF" id="PIRSF006221">
    <property type="entry name" value="Ketosamine-3-kinase"/>
    <property type="match status" value="1"/>
</dbReference>
<dbReference type="Pfam" id="PF03881">
    <property type="entry name" value="Fructosamin_kin"/>
    <property type="match status" value="1"/>
</dbReference>
<gene>
    <name evidence="1" type="ORF">MNBD_GAMMA22-216</name>
</gene>
<dbReference type="EMBL" id="UOFS01000004">
    <property type="protein sequence ID" value="VAW90906.1"/>
    <property type="molecule type" value="Genomic_DNA"/>
</dbReference>
<dbReference type="InterPro" id="IPR011009">
    <property type="entry name" value="Kinase-like_dom_sf"/>
</dbReference>
<dbReference type="SUPFAM" id="SSF56112">
    <property type="entry name" value="Protein kinase-like (PK-like)"/>
    <property type="match status" value="1"/>
</dbReference>
<reference evidence="1" key="1">
    <citation type="submission" date="2018-06" db="EMBL/GenBank/DDBJ databases">
        <authorList>
            <person name="Zhirakovskaya E."/>
        </authorList>
    </citation>
    <scope>NUCLEOTIDE SEQUENCE</scope>
</reference>
<keyword evidence="1" id="KW-0418">Kinase</keyword>
<accession>A0A3B1AE89</accession>
<evidence type="ECO:0000313" key="1">
    <source>
        <dbReference type="EMBL" id="VAW90906.1"/>
    </source>
</evidence>
<dbReference type="PANTHER" id="PTHR12149:SF8">
    <property type="entry name" value="PROTEIN-RIBULOSAMINE 3-KINASE"/>
    <property type="match status" value="1"/>
</dbReference>
<dbReference type="GO" id="GO:0016301">
    <property type="term" value="F:kinase activity"/>
    <property type="evidence" value="ECO:0007669"/>
    <property type="project" value="UniProtKB-KW"/>
</dbReference>
<dbReference type="PANTHER" id="PTHR12149">
    <property type="entry name" value="FRUCTOSAMINE 3 KINASE-RELATED PROTEIN"/>
    <property type="match status" value="1"/>
</dbReference>
<sequence length="295" mass="33157">MSELWQEIERTISEATQSRFANSSQATVSGGCINQAYQVRDKNAVYFVKLNNANKLDMFEAEFEALNEIQQSNTVTVPRAVCTGVAQQSAFIVLEHLQLTVISKKGMSDLGQQLAAMHRTEQTQFGWTRDNTIGSTVQCNTLTANWHEFWQAQRLGFQLELAGHNGYRGALQKKGDKLMEKMSGLFSSSTIKASLLHGDLWSGNMAMLQSGSPVIFDPALYYGDRETDIAMTELFGGFSEDFYQSYNEHYPLDQNYTIRKTFYNSYHILNHLNLFGGGYGQQAESMIDQVLSELG</sequence>
<name>A0A3B1AE89_9ZZZZ</name>
<protein>
    <submittedName>
        <fullName evidence="1">Ribulosamine/erythrulosamine 3-kinase potentially involved in protein deglycation</fullName>
    </submittedName>
</protein>
<dbReference type="Gene3D" id="3.30.200.20">
    <property type="entry name" value="Phosphorylase Kinase, domain 1"/>
    <property type="match status" value="1"/>
</dbReference>
<proteinExistence type="predicted"/>
<dbReference type="InterPro" id="IPR016477">
    <property type="entry name" value="Fructo-/Ketosamine-3-kinase"/>
</dbReference>
<dbReference type="Gene3D" id="3.90.1200.10">
    <property type="match status" value="1"/>
</dbReference>
<keyword evidence="1" id="KW-0808">Transferase</keyword>